<evidence type="ECO:0000256" key="4">
    <source>
        <dbReference type="ARBA" id="ARBA00022884"/>
    </source>
</evidence>
<feature type="domain" description="SAM-dependent MTase RsmB/NOP-type" evidence="6">
    <location>
        <begin position="124"/>
        <end position="403"/>
    </location>
</feature>
<dbReference type="RefSeq" id="WP_304561205.1">
    <property type="nucleotide sequence ID" value="NZ_JAUQSZ010000006.1"/>
</dbReference>
<comment type="caution">
    <text evidence="7">The sequence shown here is derived from an EMBL/GenBank/DDBJ whole genome shotgun (WGS) entry which is preliminary data.</text>
</comment>
<evidence type="ECO:0000256" key="2">
    <source>
        <dbReference type="ARBA" id="ARBA00022679"/>
    </source>
</evidence>
<evidence type="ECO:0000256" key="3">
    <source>
        <dbReference type="ARBA" id="ARBA00022691"/>
    </source>
</evidence>
<keyword evidence="2 5" id="KW-0808">Transferase</keyword>
<dbReference type="GO" id="GO:0008168">
    <property type="term" value="F:methyltransferase activity"/>
    <property type="evidence" value="ECO:0007669"/>
    <property type="project" value="UniProtKB-KW"/>
</dbReference>
<keyword evidence="4 5" id="KW-0694">RNA-binding</keyword>
<dbReference type="InterPro" id="IPR049560">
    <property type="entry name" value="MeTrfase_RsmB-F_NOP2_cat"/>
</dbReference>
<dbReference type="Gene3D" id="3.40.50.150">
    <property type="entry name" value="Vaccinia Virus protein VP39"/>
    <property type="match status" value="1"/>
</dbReference>
<dbReference type="Pfam" id="PF01189">
    <property type="entry name" value="Methyltr_RsmB-F"/>
    <property type="match status" value="1"/>
</dbReference>
<organism evidence="7 8">
    <name type="scientific">Sphingomonas immobilis</name>
    <dbReference type="NCBI Taxonomy" id="3063997"/>
    <lineage>
        <taxon>Bacteria</taxon>
        <taxon>Pseudomonadati</taxon>
        <taxon>Pseudomonadota</taxon>
        <taxon>Alphaproteobacteria</taxon>
        <taxon>Sphingomonadales</taxon>
        <taxon>Sphingomonadaceae</taxon>
        <taxon>Sphingomonas</taxon>
    </lineage>
</organism>
<evidence type="ECO:0000313" key="7">
    <source>
        <dbReference type="EMBL" id="MDO7842750.1"/>
    </source>
</evidence>
<evidence type="ECO:0000256" key="5">
    <source>
        <dbReference type="PROSITE-ProRule" id="PRU01023"/>
    </source>
</evidence>
<feature type="active site" description="Nucleophile" evidence="5">
    <location>
        <position position="345"/>
    </location>
</feature>
<dbReference type="EMBL" id="JAUQSZ010000006">
    <property type="protein sequence ID" value="MDO7842750.1"/>
    <property type="molecule type" value="Genomic_DNA"/>
</dbReference>
<gene>
    <name evidence="7" type="ORF">Q5H94_10460</name>
</gene>
<sequence>MTPASRAQAAIELLDQIIAAAREGGAAADTLIARYFAARRYAGSKDRRAVRELVYAAIREHGELPPSGRAAIAGLASYVDAFADADWRKELPWFSADLFDGSAHGPAPLSANEVWRPGQLGGWAMSQVLAAVDHDDREATALLERAPLDIRINRQVAGSVEISGGEAIAGLPDALRLPSGTNVEGLDLWKAGGLEVQDAGSQIVTQAARAQPGQRIVDLCAGAGGKTLALAAAMENRGALLATDSDRARLSRLAPRAERAGVSIVETRLLDPNREAEALADWQAQADAVLIDAPCSGTGTWRRNPEARWRLTPARLAKLVETQARLLEIGAGLVRPGGALVYIVCSLLDDEGAGQVARFLGDHPDWSAEPLSLPAGTPHGAGLRLTPLRDDTDGFFVARLSAPC</sequence>
<comment type="caution">
    <text evidence="5">Lacks conserved residue(s) required for the propagation of feature annotation.</text>
</comment>
<evidence type="ECO:0000313" key="8">
    <source>
        <dbReference type="Proteomes" id="UP001176468"/>
    </source>
</evidence>
<proteinExistence type="inferred from homology"/>
<dbReference type="SUPFAM" id="SSF53335">
    <property type="entry name" value="S-adenosyl-L-methionine-dependent methyltransferases"/>
    <property type="match status" value="1"/>
</dbReference>
<dbReference type="PROSITE" id="PS51686">
    <property type="entry name" value="SAM_MT_RSMB_NOP"/>
    <property type="match status" value="1"/>
</dbReference>
<dbReference type="InterPro" id="IPR029063">
    <property type="entry name" value="SAM-dependent_MTases_sf"/>
</dbReference>
<dbReference type="Proteomes" id="UP001176468">
    <property type="component" value="Unassembled WGS sequence"/>
</dbReference>
<feature type="binding site" evidence="5">
    <location>
        <position position="292"/>
    </location>
    <ligand>
        <name>S-adenosyl-L-methionine</name>
        <dbReference type="ChEBI" id="CHEBI:59789"/>
    </ligand>
</feature>
<feature type="binding site" evidence="5">
    <location>
        <position position="244"/>
    </location>
    <ligand>
        <name>S-adenosyl-L-methionine</name>
        <dbReference type="ChEBI" id="CHEBI:59789"/>
    </ligand>
</feature>
<evidence type="ECO:0000259" key="6">
    <source>
        <dbReference type="PROSITE" id="PS51686"/>
    </source>
</evidence>
<comment type="similarity">
    <text evidence="5">Belongs to the class I-like SAM-binding methyltransferase superfamily. RsmB/NOP family.</text>
</comment>
<dbReference type="InterPro" id="IPR001678">
    <property type="entry name" value="MeTrfase_RsmB-F_NOP2_dom"/>
</dbReference>
<dbReference type="PRINTS" id="PR02008">
    <property type="entry name" value="RCMTFAMILY"/>
</dbReference>
<evidence type="ECO:0000256" key="1">
    <source>
        <dbReference type="ARBA" id="ARBA00022603"/>
    </source>
</evidence>
<dbReference type="EC" id="2.1.1.-" evidence="7"/>
<protein>
    <submittedName>
        <fullName evidence="7">RsmB/NOP family class I SAM-dependent RNA methyltransferase</fullName>
        <ecNumber evidence="7">2.1.1.-</ecNumber>
    </submittedName>
</protein>
<keyword evidence="3 5" id="KW-0949">S-adenosyl-L-methionine</keyword>
<dbReference type="GO" id="GO:0032259">
    <property type="term" value="P:methylation"/>
    <property type="evidence" value="ECO:0007669"/>
    <property type="project" value="UniProtKB-KW"/>
</dbReference>
<keyword evidence="8" id="KW-1185">Reference proteome</keyword>
<name>A0ABT9A0H2_9SPHN</name>
<accession>A0ABT9A0H2</accession>
<dbReference type="PANTHER" id="PTHR22807:SF53">
    <property type="entry name" value="RIBOSOMAL RNA SMALL SUBUNIT METHYLTRANSFERASE B-RELATED"/>
    <property type="match status" value="1"/>
</dbReference>
<dbReference type="PANTHER" id="PTHR22807">
    <property type="entry name" value="NOP2 YEAST -RELATED NOL1/NOP2/FMU SUN DOMAIN-CONTAINING"/>
    <property type="match status" value="1"/>
</dbReference>
<dbReference type="InterPro" id="IPR023267">
    <property type="entry name" value="RCMT"/>
</dbReference>
<reference evidence="7" key="1">
    <citation type="submission" date="2023-07" db="EMBL/GenBank/DDBJ databases">
        <authorList>
            <person name="Kim M.K."/>
        </authorList>
    </citation>
    <scope>NUCLEOTIDE SEQUENCE</scope>
    <source>
        <strain evidence="7">CA1-15</strain>
    </source>
</reference>
<keyword evidence="1 5" id="KW-0489">Methyltransferase</keyword>
<feature type="binding site" evidence="5">
    <location>
        <position position="271"/>
    </location>
    <ligand>
        <name>S-adenosyl-L-methionine</name>
        <dbReference type="ChEBI" id="CHEBI:59789"/>
    </ligand>
</feature>